<dbReference type="NCBIfam" id="TIGR02646">
    <property type="entry name" value="retron system putative HNH endonuclease"/>
    <property type="match status" value="1"/>
</dbReference>
<keyword evidence="2" id="KW-1185">Reference proteome</keyword>
<dbReference type="Gene3D" id="1.10.30.50">
    <property type="match status" value="1"/>
</dbReference>
<evidence type="ECO:0000313" key="2">
    <source>
        <dbReference type="Proteomes" id="UP000240987"/>
    </source>
</evidence>
<accession>A0A2T3JGV0</accession>
<name>A0A2T3JGV0_9GAMM</name>
<gene>
    <name evidence="1" type="ORF">C9J12_13155</name>
</gene>
<dbReference type="RefSeq" id="WP_107243131.1">
    <property type="nucleotide sequence ID" value="NZ_PYMJ01000011.1"/>
</dbReference>
<dbReference type="InterPro" id="IPR013467">
    <property type="entry name" value="HNH78-like"/>
</dbReference>
<evidence type="ECO:0000313" key="1">
    <source>
        <dbReference type="EMBL" id="PSU48153.1"/>
    </source>
</evidence>
<dbReference type="EMBL" id="PYMJ01000011">
    <property type="protein sequence ID" value="PSU48153.1"/>
    <property type="molecule type" value="Genomic_DNA"/>
</dbReference>
<reference evidence="1 2" key="1">
    <citation type="submission" date="2018-01" db="EMBL/GenBank/DDBJ databases">
        <title>Whole genome sequencing of Histamine producing bacteria.</title>
        <authorList>
            <person name="Butler K."/>
        </authorList>
    </citation>
    <scope>NUCLEOTIDE SEQUENCE [LARGE SCALE GENOMIC DNA]</scope>
    <source>
        <strain evidence="1 2">JCM 12947</strain>
    </source>
</reference>
<organism evidence="1 2">
    <name type="scientific">Photobacterium frigidiphilum</name>
    <dbReference type="NCBI Taxonomy" id="264736"/>
    <lineage>
        <taxon>Bacteria</taxon>
        <taxon>Pseudomonadati</taxon>
        <taxon>Pseudomonadota</taxon>
        <taxon>Gammaproteobacteria</taxon>
        <taxon>Vibrionales</taxon>
        <taxon>Vibrionaceae</taxon>
        <taxon>Photobacterium</taxon>
    </lineage>
</organism>
<comment type="caution">
    <text evidence="1">The sequence shown here is derived from an EMBL/GenBank/DDBJ whole genome shotgun (WGS) entry which is preliminary data.</text>
</comment>
<dbReference type="AlphaFoldDB" id="A0A2T3JGV0"/>
<sequence length="216" mass="24748">MRFIAKKNEPLSLRNYRSSAGATFEGLPSKVKTDIKNQLLDEQGHTCAYCMQQIKFEAMKVEHWLPQSSNNNKSSTLDYKNLLGCCEGNEKKHDKKKDIRTCDTKKANDLIKFSPANPRDEINRKIKYLSSGKILSQDQVFNLDIENKLNLNLGVMVENRKVALESIKSRLNQLSGDKRCKSKIQKLLDKVSNKGRGNKYTPFYGVAIDYLNKKLR</sequence>
<dbReference type="Proteomes" id="UP000240987">
    <property type="component" value="Unassembled WGS sequence"/>
</dbReference>
<proteinExistence type="predicted"/>
<protein>
    <submittedName>
        <fullName evidence="1">TIGR02646 family protein</fullName>
    </submittedName>
</protein>
<dbReference type="OrthoDB" id="6975485at2"/>